<feature type="transmembrane region" description="Helical" evidence="6">
    <location>
        <begin position="174"/>
        <end position="193"/>
    </location>
</feature>
<keyword evidence="4 6" id="KW-0472">Membrane</keyword>
<keyword evidence="9" id="KW-1185">Reference proteome</keyword>
<dbReference type="EMBL" id="MCFJ01000021">
    <property type="protein sequence ID" value="ORY57009.1"/>
    <property type="molecule type" value="Genomic_DNA"/>
</dbReference>
<proteinExistence type="inferred from homology"/>
<feature type="transmembrane region" description="Helical" evidence="6">
    <location>
        <begin position="142"/>
        <end position="162"/>
    </location>
</feature>
<keyword evidence="2 6" id="KW-0812">Transmembrane</keyword>
<evidence type="ECO:0000256" key="5">
    <source>
        <dbReference type="ARBA" id="ARBA00038359"/>
    </source>
</evidence>
<dbReference type="PANTHER" id="PTHR33048:SF163">
    <property type="entry name" value="INTEGRAL MEMBRANE PROTEIN (AFU_ORTHOLOGUE AFUA_8G05510)"/>
    <property type="match status" value="1"/>
</dbReference>
<protein>
    <recommendedName>
        <fullName evidence="7">Rhodopsin domain-containing protein</fullName>
    </recommendedName>
</protein>
<feature type="domain" description="Rhodopsin" evidence="7">
    <location>
        <begin position="7"/>
        <end position="234"/>
    </location>
</feature>
<dbReference type="InterPro" id="IPR052337">
    <property type="entry name" value="SAT4-like"/>
</dbReference>
<comment type="caution">
    <text evidence="8">The sequence shown here is derived from an EMBL/GenBank/DDBJ whole genome shotgun (WGS) entry which is preliminary data.</text>
</comment>
<dbReference type="Proteomes" id="UP000193689">
    <property type="component" value="Unassembled WGS sequence"/>
</dbReference>
<evidence type="ECO:0000256" key="6">
    <source>
        <dbReference type="SAM" id="Phobius"/>
    </source>
</evidence>
<evidence type="ECO:0000256" key="3">
    <source>
        <dbReference type="ARBA" id="ARBA00022989"/>
    </source>
</evidence>
<feature type="transmembrane region" description="Helical" evidence="6">
    <location>
        <begin position="12"/>
        <end position="30"/>
    </location>
</feature>
<dbReference type="GeneID" id="63773155"/>
<feature type="transmembrane region" description="Helical" evidence="6">
    <location>
        <begin position="92"/>
        <end position="113"/>
    </location>
</feature>
<sequence length="271" mass="30650">MGPWPAGLGADDWFILASLIVTWAMVAIRWHQILVDHYGFHADELSAATLIDFQKSFLACQEVYFLDALLIKSSLLYMYYRIFGISQRFTKILWATWSLVVTYFITCVILSIFSCHPVSLLWDRSQPGNCIDEVNFFRSNGIVNMLLDVIVFCLPLPMVWRLHMGFRQRLVSTGIFLLGGFVCVVSILRIITFDHMNPTDFTYTNVHTGIWSLVEQSTAILCACLPTLKPLLRRVPPTIGRLVPFINTSVKLGCLDTQNQSRRDGGAGGFS</sequence>
<evidence type="ECO:0000313" key="8">
    <source>
        <dbReference type="EMBL" id="ORY57009.1"/>
    </source>
</evidence>
<name>A0A1Y2DCL8_9PEZI</name>
<evidence type="ECO:0000313" key="9">
    <source>
        <dbReference type="Proteomes" id="UP000193689"/>
    </source>
</evidence>
<dbReference type="OrthoDB" id="5417844at2759"/>
<dbReference type="GO" id="GO:0016020">
    <property type="term" value="C:membrane"/>
    <property type="evidence" value="ECO:0007669"/>
    <property type="project" value="UniProtKB-SubCell"/>
</dbReference>
<dbReference type="InterPro" id="IPR049326">
    <property type="entry name" value="Rhodopsin_dom_fungi"/>
</dbReference>
<evidence type="ECO:0000256" key="4">
    <source>
        <dbReference type="ARBA" id="ARBA00023136"/>
    </source>
</evidence>
<evidence type="ECO:0000259" key="7">
    <source>
        <dbReference type="Pfam" id="PF20684"/>
    </source>
</evidence>
<feature type="transmembrane region" description="Helical" evidence="6">
    <location>
        <begin position="63"/>
        <end position="80"/>
    </location>
</feature>
<accession>A0A1Y2DCL8</accession>
<dbReference type="Pfam" id="PF20684">
    <property type="entry name" value="Fung_rhodopsin"/>
    <property type="match status" value="1"/>
</dbReference>
<dbReference type="AlphaFoldDB" id="A0A1Y2DCL8"/>
<dbReference type="PANTHER" id="PTHR33048">
    <property type="entry name" value="PTH11-LIKE INTEGRAL MEMBRANE PROTEIN (AFU_ORTHOLOGUE AFUA_5G11245)"/>
    <property type="match status" value="1"/>
</dbReference>
<dbReference type="InParanoid" id="A0A1Y2DCL8"/>
<dbReference type="STRING" id="1141098.A0A1Y2DCL8"/>
<evidence type="ECO:0000256" key="1">
    <source>
        <dbReference type="ARBA" id="ARBA00004141"/>
    </source>
</evidence>
<organism evidence="8 9">
    <name type="scientific">Pseudomassariella vexata</name>
    <dbReference type="NCBI Taxonomy" id="1141098"/>
    <lineage>
        <taxon>Eukaryota</taxon>
        <taxon>Fungi</taxon>
        <taxon>Dikarya</taxon>
        <taxon>Ascomycota</taxon>
        <taxon>Pezizomycotina</taxon>
        <taxon>Sordariomycetes</taxon>
        <taxon>Xylariomycetidae</taxon>
        <taxon>Amphisphaeriales</taxon>
        <taxon>Pseudomassariaceae</taxon>
        <taxon>Pseudomassariella</taxon>
    </lineage>
</organism>
<comment type="subcellular location">
    <subcellularLocation>
        <location evidence="1">Membrane</location>
        <topology evidence="1">Multi-pass membrane protein</topology>
    </subcellularLocation>
</comment>
<evidence type="ECO:0000256" key="2">
    <source>
        <dbReference type="ARBA" id="ARBA00022692"/>
    </source>
</evidence>
<keyword evidence="3 6" id="KW-1133">Transmembrane helix</keyword>
<comment type="similarity">
    <text evidence="5">Belongs to the SAT4 family.</text>
</comment>
<reference evidence="8 9" key="1">
    <citation type="submission" date="2016-07" db="EMBL/GenBank/DDBJ databases">
        <title>Pervasive Adenine N6-methylation of Active Genes in Fungi.</title>
        <authorList>
            <consortium name="DOE Joint Genome Institute"/>
            <person name="Mondo S.J."/>
            <person name="Dannebaum R.O."/>
            <person name="Kuo R.C."/>
            <person name="Labutti K."/>
            <person name="Haridas S."/>
            <person name="Kuo A."/>
            <person name="Salamov A."/>
            <person name="Ahrendt S.R."/>
            <person name="Lipzen A."/>
            <person name="Sullivan W."/>
            <person name="Andreopoulos W.B."/>
            <person name="Clum A."/>
            <person name="Lindquist E."/>
            <person name="Daum C."/>
            <person name="Ramamoorthy G.K."/>
            <person name="Gryganskyi A."/>
            <person name="Culley D."/>
            <person name="Magnuson J.K."/>
            <person name="James T.Y."/>
            <person name="O'Malley M.A."/>
            <person name="Stajich J.E."/>
            <person name="Spatafora J.W."/>
            <person name="Visel A."/>
            <person name="Grigoriev I.V."/>
        </authorList>
    </citation>
    <scope>NUCLEOTIDE SEQUENCE [LARGE SCALE GENOMIC DNA]</scope>
    <source>
        <strain evidence="8 9">CBS 129021</strain>
    </source>
</reference>
<dbReference type="RefSeq" id="XP_040710476.1">
    <property type="nucleotide sequence ID" value="XM_040856943.1"/>
</dbReference>
<gene>
    <name evidence="8" type="ORF">BCR38DRAFT_355377</name>
</gene>